<feature type="transmembrane region" description="Helical" evidence="1">
    <location>
        <begin position="24"/>
        <end position="46"/>
    </location>
</feature>
<comment type="caution">
    <text evidence="2">The sequence shown here is derived from an EMBL/GenBank/DDBJ whole genome shotgun (WGS) entry which is preliminary data.</text>
</comment>
<proteinExistence type="predicted"/>
<keyword evidence="1" id="KW-0812">Transmembrane</keyword>
<keyword evidence="1" id="KW-1133">Transmembrane helix</keyword>
<dbReference type="NCBIfam" id="TIGR04183">
    <property type="entry name" value="Por_Secre_tail"/>
    <property type="match status" value="1"/>
</dbReference>
<gene>
    <name evidence="2" type="ORF">A2290_01045</name>
</gene>
<dbReference type="AlphaFoldDB" id="A0A1F4RX55"/>
<reference evidence="2 3" key="1">
    <citation type="journal article" date="2016" name="Nat. Commun.">
        <title>Thousands of microbial genomes shed light on interconnected biogeochemical processes in an aquifer system.</title>
        <authorList>
            <person name="Anantharaman K."/>
            <person name="Brown C.T."/>
            <person name="Hug L.A."/>
            <person name="Sharon I."/>
            <person name="Castelle C.J."/>
            <person name="Probst A.J."/>
            <person name="Thomas B.C."/>
            <person name="Singh A."/>
            <person name="Wilkins M.J."/>
            <person name="Karaoz U."/>
            <person name="Brodie E.L."/>
            <person name="Williams K.H."/>
            <person name="Hubbard S.S."/>
            <person name="Banfield J.F."/>
        </authorList>
    </citation>
    <scope>NUCLEOTIDE SEQUENCE [LARGE SCALE GENOMIC DNA]</scope>
</reference>
<accession>A0A1F4RX55</accession>
<dbReference type="Gene3D" id="2.60.40.4070">
    <property type="match status" value="1"/>
</dbReference>
<dbReference type="EMBL" id="MEUA01000067">
    <property type="protein sequence ID" value="OGC12755.1"/>
    <property type="molecule type" value="Genomic_DNA"/>
</dbReference>
<evidence type="ECO:0000313" key="2">
    <source>
        <dbReference type="EMBL" id="OGC12755.1"/>
    </source>
</evidence>
<evidence type="ECO:0000313" key="3">
    <source>
        <dbReference type="Proteomes" id="UP000177905"/>
    </source>
</evidence>
<organism evidence="2 3">
    <name type="scientific">candidate division WOR-1 bacterium RIFOXYB2_FULL_36_35</name>
    <dbReference type="NCBI Taxonomy" id="1802578"/>
    <lineage>
        <taxon>Bacteria</taxon>
        <taxon>Bacillati</taxon>
        <taxon>Saganbacteria</taxon>
    </lineage>
</organism>
<dbReference type="Proteomes" id="UP000177905">
    <property type="component" value="Unassembled WGS sequence"/>
</dbReference>
<evidence type="ECO:0000256" key="1">
    <source>
        <dbReference type="SAM" id="Phobius"/>
    </source>
</evidence>
<evidence type="ECO:0008006" key="4">
    <source>
        <dbReference type="Google" id="ProtNLM"/>
    </source>
</evidence>
<dbReference type="InterPro" id="IPR026444">
    <property type="entry name" value="Secre_tail"/>
</dbReference>
<name>A0A1F4RX55_UNCSA</name>
<protein>
    <recommendedName>
        <fullName evidence="4">FlgD Ig-like domain-containing protein</fullName>
    </recommendedName>
</protein>
<sequence length="137" mass="15341">MVRKKKDPDINGEEFLRCWIKKSLFIAMILFLFANFVFAYTAILNYPNPFAPPSVSTRIYYILGSDADIKIYIFNVANRLVKKISCLSGSEGGKSGANQVVWDGRSNFGDIVQNGVYFCNVVNDGTLIGRCKIVVLK</sequence>
<keyword evidence="1" id="KW-0472">Membrane</keyword>